<dbReference type="InterPro" id="IPR017451">
    <property type="entry name" value="F-box-assoc_interact_dom"/>
</dbReference>
<reference evidence="4" key="2">
    <citation type="submission" date="2025-08" db="UniProtKB">
        <authorList>
            <consortium name="RefSeq"/>
        </authorList>
    </citation>
    <scope>IDENTIFICATION</scope>
    <source>
        <tissue evidence="4">Leaf</tissue>
    </source>
</reference>
<dbReference type="Pfam" id="PF08268">
    <property type="entry name" value="FBA_3"/>
    <property type="match status" value="1"/>
</dbReference>
<dbReference type="InterPro" id="IPR001810">
    <property type="entry name" value="F-box_dom"/>
</dbReference>
<evidence type="ECO:0000259" key="1">
    <source>
        <dbReference type="Pfam" id="PF00646"/>
    </source>
</evidence>
<dbReference type="Pfam" id="PF00646">
    <property type="entry name" value="F-box"/>
    <property type="match status" value="1"/>
</dbReference>
<evidence type="ECO:0000313" key="3">
    <source>
        <dbReference type="Proteomes" id="UP000694864"/>
    </source>
</evidence>
<reference evidence="3" key="1">
    <citation type="journal article" date="2014" name="Nat. Commun.">
        <title>The emerging biofuel crop Camelina sativa retains a highly undifferentiated hexaploid genome structure.</title>
        <authorList>
            <person name="Kagale S."/>
            <person name="Koh C."/>
            <person name="Nixon J."/>
            <person name="Bollina V."/>
            <person name="Clarke W.E."/>
            <person name="Tuteja R."/>
            <person name="Spillane C."/>
            <person name="Robinson S.J."/>
            <person name="Links M.G."/>
            <person name="Clarke C."/>
            <person name="Higgins E.E."/>
            <person name="Huebert T."/>
            <person name="Sharpe A.G."/>
            <person name="Parkin I.A."/>
        </authorList>
    </citation>
    <scope>NUCLEOTIDE SEQUENCE [LARGE SCALE GENOMIC DNA]</scope>
    <source>
        <strain evidence="3">cv. DH55</strain>
    </source>
</reference>
<sequence length="391" mass="45146">MATSQSKKSKTVNNSVEILKEMNFDDVPLELAMDIFMRLPLKSVARCLLLSKFWTGMIQSRDFITSFQVRYSSMMQPRLLVAFIDFDRQRNCEVWHFFSLSSSSSTSYLSRVTCPLPESVYHSHYVNGLINLGYGLHKCVANPSTGTSLAIPRVETSSTLGHSFFGYDPVNDEYKLLVLCMKDRTRVLELSYEHQVVTLGDKNKLWRMIDYRTPHRPVLNSVCIDGVLYYLAFTGDRLSQLSLMRFDLGSETLDLFTSVSAEDFPAAFVYLSTMISYKGKVALATNTRTDLKVWVLDQQAETLRWLKESFSIKIGMKWKHYDLGVIRGTTHRGEFILAPPFYYNEFYVFLYNPDTNSLRETNVKLHGDYKFKHRETKAMVFSDYVESVRLL</sequence>
<feature type="domain" description="F-box associated beta-propeller type 3" evidence="2">
    <location>
        <begin position="90"/>
        <end position="385"/>
    </location>
</feature>
<evidence type="ECO:0000313" key="4">
    <source>
        <dbReference type="RefSeq" id="XP_010434721.1"/>
    </source>
</evidence>
<protein>
    <submittedName>
        <fullName evidence="4">F-box protein At4g11590-like</fullName>
    </submittedName>
</protein>
<dbReference type="GeneID" id="104718636"/>
<name>A0ABM0U256_CAMSA</name>
<accession>A0ABM0U256</accession>
<dbReference type="InterPro" id="IPR036047">
    <property type="entry name" value="F-box-like_dom_sf"/>
</dbReference>
<dbReference type="InterPro" id="IPR013187">
    <property type="entry name" value="F-box-assoc_dom_typ3"/>
</dbReference>
<proteinExistence type="predicted"/>
<evidence type="ECO:0000259" key="2">
    <source>
        <dbReference type="Pfam" id="PF08268"/>
    </source>
</evidence>
<dbReference type="RefSeq" id="XP_010434721.1">
    <property type="nucleotide sequence ID" value="XM_010436419.1"/>
</dbReference>
<feature type="domain" description="F-box" evidence="1">
    <location>
        <begin position="25"/>
        <end position="63"/>
    </location>
</feature>
<dbReference type="PANTHER" id="PTHR31111:SF125">
    <property type="entry name" value="F-BOX PROTEIN CPR30-LIKE"/>
    <property type="match status" value="1"/>
</dbReference>
<gene>
    <name evidence="4" type="primary">LOC104718636</name>
</gene>
<dbReference type="PANTHER" id="PTHR31111">
    <property type="entry name" value="BNAA05G37150D PROTEIN-RELATED"/>
    <property type="match status" value="1"/>
</dbReference>
<organism evidence="3 4">
    <name type="scientific">Camelina sativa</name>
    <name type="common">False flax</name>
    <name type="synonym">Myagrum sativum</name>
    <dbReference type="NCBI Taxonomy" id="90675"/>
    <lineage>
        <taxon>Eukaryota</taxon>
        <taxon>Viridiplantae</taxon>
        <taxon>Streptophyta</taxon>
        <taxon>Embryophyta</taxon>
        <taxon>Tracheophyta</taxon>
        <taxon>Spermatophyta</taxon>
        <taxon>Magnoliopsida</taxon>
        <taxon>eudicotyledons</taxon>
        <taxon>Gunneridae</taxon>
        <taxon>Pentapetalae</taxon>
        <taxon>rosids</taxon>
        <taxon>malvids</taxon>
        <taxon>Brassicales</taxon>
        <taxon>Brassicaceae</taxon>
        <taxon>Camelineae</taxon>
        <taxon>Camelina</taxon>
    </lineage>
</organism>
<dbReference type="Proteomes" id="UP000694864">
    <property type="component" value="Chromosome 2"/>
</dbReference>
<keyword evidence="3" id="KW-1185">Reference proteome</keyword>
<dbReference type="SUPFAM" id="SSF81383">
    <property type="entry name" value="F-box domain"/>
    <property type="match status" value="1"/>
</dbReference>
<dbReference type="NCBIfam" id="TIGR01640">
    <property type="entry name" value="F_box_assoc_1"/>
    <property type="match status" value="1"/>
</dbReference>